<organism evidence="1 2">
    <name type="scientific">Streptomyces castrisilvae</name>
    <dbReference type="NCBI Taxonomy" id="3033811"/>
    <lineage>
        <taxon>Bacteria</taxon>
        <taxon>Bacillati</taxon>
        <taxon>Actinomycetota</taxon>
        <taxon>Actinomycetes</taxon>
        <taxon>Kitasatosporales</taxon>
        <taxon>Streptomycetaceae</taxon>
        <taxon>Streptomyces</taxon>
    </lineage>
</organism>
<keyword evidence="2" id="KW-1185">Reference proteome</keyword>
<dbReference type="SUPFAM" id="SSF55961">
    <property type="entry name" value="Bet v1-like"/>
    <property type="match status" value="1"/>
</dbReference>
<dbReference type="Gene3D" id="3.30.530.20">
    <property type="match status" value="1"/>
</dbReference>
<dbReference type="InterPro" id="IPR023393">
    <property type="entry name" value="START-like_dom_sf"/>
</dbReference>
<proteinExistence type="predicted"/>
<evidence type="ECO:0000313" key="1">
    <source>
        <dbReference type="EMBL" id="WLQ32046.1"/>
    </source>
</evidence>
<gene>
    <name evidence="1" type="ORF">P8A18_00710</name>
</gene>
<name>A0ABY9HC03_9ACTN</name>
<accession>A0ABY9HC03</accession>
<dbReference type="Proteomes" id="UP001239522">
    <property type="component" value="Chromosome"/>
</dbReference>
<sequence length="263" mass="29440">MNDDEGAVPTMAREFEVRRQQDLPAPPEQVWNAVATGAGNLGWLYPMEIEPRVGGKVTRGDATVVAWEPPHHLAVRAAQDDGFSNTLSYRVEAADGATSRLRMGIHWVHTGVVDDAWNWETKTEVAERYVDFHQHSLDEYLRHFAGRRAGYVTASCPEPTSDPGDFATLRRRLGLPDDAVAGDRFTLLAPGPECEPVEVAVDWLSTDFVGLRGPDALYRFFNGSTWNVPIRLAHHLFAEDTDEEQATKAWNAWLNDDTRTQEL</sequence>
<reference evidence="1 2" key="1">
    <citation type="submission" date="2023-03" db="EMBL/GenBank/DDBJ databases">
        <title>Isolation and description of six Streptomyces strains from soil environments, able to metabolize different microbial glucans.</title>
        <authorList>
            <person name="Widen T."/>
            <person name="Larsbrink J."/>
        </authorList>
    </citation>
    <scope>NUCLEOTIDE SEQUENCE [LARGE SCALE GENOMIC DNA]</scope>
    <source>
        <strain evidence="1 2">Mut1</strain>
    </source>
</reference>
<dbReference type="RefSeq" id="WP_306050723.1">
    <property type="nucleotide sequence ID" value="NZ_CP120997.1"/>
</dbReference>
<evidence type="ECO:0000313" key="2">
    <source>
        <dbReference type="Proteomes" id="UP001239522"/>
    </source>
</evidence>
<dbReference type="EMBL" id="CP120997">
    <property type="protein sequence ID" value="WLQ32046.1"/>
    <property type="molecule type" value="Genomic_DNA"/>
</dbReference>
<protein>
    <submittedName>
        <fullName evidence="1">SRPBCC domain-containing protein</fullName>
    </submittedName>
</protein>